<dbReference type="SUPFAM" id="SSF56747">
    <property type="entry name" value="Prim-pol domain"/>
    <property type="match status" value="1"/>
</dbReference>
<dbReference type="Gene3D" id="3.90.920.10">
    <property type="entry name" value="DNA primase, PRIM domain"/>
    <property type="match status" value="1"/>
</dbReference>
<keyword evidence="3 10" id="KW-0639">Primosome</keyword>
<dbReference type="CDD" id="cd04860">
    <property type="entry name" value="AE_Prim_S"/>
    <property type="match status" value="1"/>
</dbReference>
<dbReference type="GO" id="GO:0006269">
    <property type="term" value="P:DNA replication, synthesis of primer"/>
    <property type="evidence" value="ECO:0007669"/>
    <property type="project" value="UniProtKB-KW"/>
</dbReference>
<dbReference type="eggNOG" id="KOG2851">
    <property type="taxonomic scope" value="Eukaryota"/>
</dbReference>
<dbReference type="EC" id="2.7.7.-" evidence="10"/>
<dbReference type="RefSeq" id="XP_003060995.1">
    <property type="nucleotide sequence ID" value="XM_003060949.1"/>
</dbReference>
<evidence type="ECO:0000256" key="10">
    <source>
        <dbReference type="RuleBase" id="RU003514"/>
    </source>
</evidence>
<gene>
    <name evidence="11" type="ORF">MICPUCDRAFT_63477</name>
</gene>
<evidence type="ECO:0000256" key="9">
    <source>
        <dbReference type="ARBA" id="ARBA00023163"/>
    </source>
</evidence>
<proteinExistence type="inferred from homology"/>
<keyword evidence="9" id="KW-0804">Transcription</keyword>
<dbReference type="NCBIfam" id="TIGR00335">
    <property type="entry name" value="primase_sml"/>
    <property type="match status" value="1"/>
</dbReference>
<keyword evidence="4 10" id="KW-0808">Transferase</keyword>
<dbReference type="STRING" id="564608.C1MZQ8"/>
<dbReference type="PANTHER" id="PTHR10536">
    <property type="entry name" value="DNA PRIMASE SMALL SUBUNIT"/>
    <property type="match status" value="1"/>
</dbReference>
<evidence type="ECO:0000256" key="6">
    <source>
        <dbReference type="ARBA" id="ARBA00022705"/>
    </source>
</evidence>
<dbReference type="KEGG" id="mpp:MICPUCDRAFT_63477"/>
<evidence type="ECO:0000256" key="8">
    <source>
        <dbReference type="ARBA" id="ARBA00022833"/>
    </source>
</evidence>
<dbReference type="GO" id="GO:0005658">
    <property type="term" value="C:alpha DNA polymerase:primase complex"/>
    <property type="evidence" value="ECO:0007669"/>
    <property type="project" value="UniProtKB-ARBA"/>
</dbReference>
<dbReference type="Proteomes" id="UP000001876">
    <property type="component" value="Unassembled WGS sequence"/>
</dbReference>
<protein>
    <recommendedName>
        <fullName evidence="10">DNA primase</fullName>
        <ecNumber evidence="10">2.7.7.-</ecNumber>
    </recommendedName>
</protein>
<keyword evidence="12" id="KW-1185">Reference proteome</keyword>
<dbReference type="FunFam" id="3.90.920.10:FF:000003">
    <property type="entry name" value="DNA primase"/>
    <property type="match status" value="1"/>
</dbReference>
<accession>C1MZQ8</accession>
<dbReference type="AlphaFoldDB" id="C1MZQ8"/>
<evidence type="ECO:0000256" key="4">
    <source>
        <dbReference type="ARBA" id="ARBA00022679"/>
    </source>
</evidence>
<keyword evidence="6 10" id="KW-0235">DNA replication</keyword>
<organism evidence="12">
    <name type="scientific">Micromonas pusilla (strain CCMP1545)</name>
    <name type="common">Picoplanktonic green alga</name>
    <dbReference type="NCBI Taxonomy" id="564608"/>
    <lineage>
        <taxon>Eukaryota</taxon>
        <taxon>Viridiplantae</taxon>
        <taxon>Chlorophyta</taxon>
        <taxon>Mamiellophyceae</taxon>
        <taxon>Mamiellales</taxon>
        <taxon>Mamiellaceae</taxon>
        <taxon>Micromonas</taxon>
    </lineage>
</organism>
<evidence type="ECO:0000313" key="12">
    <source>
        <dbReference type="Proteomes" id="UP000001876"/>
    </source>
</evidence>
<keyword evidence="2 10" id="KW-0240">DNA-directed RNA polymerase</keyword>
<dbReference type="OMA" id="NVTRGFN"/>
<evidence type="ECO:0000313" key="11">
    <source>
        <dbReference type="EMBL" id="EEH54645.1"/>
    </source>
</evidence>
<evidence type="ECO:0000256" key="2">
    <source>
        <dbReference type="ARBA" id="ARBA00022478"/>
    </source>
</evidence>
<evidence type="ECO:0000256" key="1">
    <source>
        <dbReference type="ARBA" id="ARBA00009762"/>
    </source>
</evidence>
<dbReference type="GeneID" id="9686702"/>
<keyword evidence="5" id="KW-0548">Nucleotidyltransferase</keyword>
<reference evidence="11 12" key="1">
    <citation type="journal article" date="2009" name="Science">
        <title>Green evolution and dynamic adaptations revealed by genomes of the marine picoeukaryotes Micromonas.</title>
        <authorList>
            <person name="Worden A.Z."/>
            <person name="Lee J.H."/>
            <person name="Mock T."/>
            <person name="Rouze P."/>
            <person name="Simmons M.P."/>
            <person name="Aerts A.L."/>
            <person name="Allen A.E."/>
            <person name="Cuvelier M.L."/>
            <person name="Derelle E."/>
            <person name="Everett M.V."/>
            <person name="Foulon E."/>
            <person name="Grimwood J."/>
            <person name="Gundlach H."/>
            <person name="Henrissat B."/>
            <person name="Napoli C."/>
            <person name="McDonald S.M."/>
            <person name="Parker M.S."/>
            <person name="Rombauts S."/>
            <person name="Salamov A."/>
            <person name="Von Dassow P."/>
            <person name="Badger J.H."/>
            <person name="Coutinho P.M."/>
            <person name="Demir E."/>
            <person name="Dubchak I."/>
            <person name="Gentemann C."/>
            <person name="Eikrem W."/>
            <person name="Gready J.E."/>
            <person name="John U."/>
            <person name="Lanier W."/>
            <person name="Lindquist E.A."/>
            <person name="Lucas S."/>
            <person name="Mayer K.F."/>
            <person name="Moreau H."/>
            <person name="Not F."/>
            <person name="Otillar R."/>
            <person name="Panaud O."/>
            <person name="Pangilinan J."/>
            <person name="Paulsen I."/>
            <person name="Piegu B."/>
            <person name="Poliakov A."/>
            <person name="Robbens S."/>
            <person name="Schmutz J."/>
            <person name="Toulza E."/>
            <person name="Wyss T."/>
            <person name="Zelensky A."/>
            <person name="Zhou K."/>
            <person name="Armbrust E.V."/>
            <person name="Bhattacharya D."/>
            <person name="Goodenough U.W."/>
            <person name="Van de Peer Y."/>
            <person name="Grigoriev I.V."/>
        </authorList>
    </citation>
    <scope>NUCLEOTIDE SEQUENCE [LARGE SCALE GENOMIC DNA]</scope>
    <source>
        <strain evidence="11 12">CCMP1545</strain>
    </source>
</reference>
<evidence type="ECO:0000256" key="3">
    <source>
        <dbReference type="ARBA" id="ARBA00022515"/>
    </source>
</evidence>
<dbReference type="InterPro" id="IPR014052">
    <property type="entry name" value="DNA_primase_ssu_euk/arc"/>
</dbReference>
<evidence type="ECO:0000256" key="7">
    <source>
        <dbReference type="ARBA" id="ARBA00022723"/>
    </source>
</evidence>
<dbReference type="GO" id="GO:0046872">
    <property type="term" value="F:metal ion binding"/>
    <property type="evidence" value="ECO:0007669"/>
    <property type="project" value="UniProtKB-KW"/>
</dbReference>
<evidence type="ECO:0000256" key="5">
    <source>
        <dbReference type="ARBA" id="ARBA00022695"/>
    </source>
</evidence>
<dbReference type="GO" id="GO:0003899">
    <property type="term" value="F:DNA-directed RNA polymerase activity"/>
    <property type="evidence" value="ECO:0007669"/>
    <property type="project" value="InterPro"/>
</dbReference>
<name>C1MZQ8_MICPC</name>
<dbReference type="EMBL" id="GG663743">
    <property type="protein sequence ID" value="EEH54645.1"/>
    <property type="molecule type" value="Genomic_DNA"/>
</dbReference>
<dbReference type="Pfam" id="PF01896">
    <property type="entry name" value="DNA_primase_S"/>
    <property type="match status" value="1"/>
</dbReference>
<keyword evidence="8" id="KW-0862">Zinc</keyword>
<comment type="similarity">
    <text evidence="1 10">Belongs to the eukaryotic-type primase small subunit family.</text>
</comment>
<dbReference type="OrthoDB" id="19606at2759"/>
<dbReference type="InterPro" id="IPR002755">
    <property type="entry name" value="DNA_primase_S"/>
</dbReference>
<keyword evidence="7" id="KW-0479">Metal-binding</keyword>
<sequence>METDDKENTAKGANTYAEGDVHDLMKLYYARLFPARSMMKWLSYGNDGKHPQADAGFTQRREFCFTLDGDIFCRYQSFKDEKELRAALKDKTPSKIDLGPVFNVDPAKRMAYGAGGAGGDRVFAPVEREFVMDIDMTDYDDVRSCCSSANICNKCWPLMTIAVKIIDRALREDFGFKHLLWVYSGRRGIHVWVCDKRARSMSNEARAAVAEYFSVYKGTDASGTVKRVSLTTPLHPSLKRAYDDVLAPYWTDTILPNQGLLEDEKFFEPILAMIPDANIRDEFASQWKSGKKFATSACPDESVARWNKLVQKVDAANNPGKSGKQSSFEMKFAHAYPRLDVEVSKHMNHLLKAPFCVHPKTGRVCVPMDPAKAESFDPMTVPTVAQMLNELDAAGGAAGAEDEYELTSMKGAVDTFNATFWDALDKECKEELAVKARDVAGAPTVEW</sequence>